<dbReference type="RefSeq" id="XP_033399248.1">
    <property type="nucleotide sequence ID" value="XM_033545469.1"/>
</dbReference>
<dbReference type="GeneID" id="54302977"/>
<dbReference type="EMBL" id="ML995481">
    <property type="protein sequence ID" value="KAF2143536.1"/>
    <property type="molecule type" value="Genomic_DNA"/>
</dbReference>
<name>A0A6A6BHR8_9PEZI</name>
<protein>
    <submittedName>
        <fullName evidence="1">Uncharacterized protein</fullName>
    </submittedName>
</protein>
<proteinExistence type="predicted"/>
<keyword evidence="2" id="KW-1185">Reference proteome</keyword>
<gene>
    <name evidence="1" type="ORF">K452DRAFT_346079</name>
</gene>
<evidence type="ECO:0000313" key="2">
    <source>
        <dbReference type="Proteomes" id="UP000799438"/>
    </source>
</evidence>
<dbReference type="Proteomes" id="UP000799438">
    <property type="component" value="Unassembled WGS sequence"/>
</dbReference>
<organism evidence="1 2">
    <name type="scientific">Aplosporella prunicola CBS 121167</name>
    <dbReference type="NCBI Taxonomy" id="1176127"/>
    <lineage>
        <taxon>Eukaryota</taxon>
        <taxon>Fungi</taxon>
        <taxon>Dikarya</taxon>
        <taxon>Ascomycota</taxon>
        <taxon>Pezizomycotina</taxon>
        <taxon>Dothideomycetes</taxon>
        <taxon>Dothideomycetes incertae sedis</taxon>
        <taxon>Botryosphaeriales</taxon>
        <taxon>Aplosporellaceae</taxon>
        <taxon>Aplosporella</taxon>
    </lineage>
</organism>
<dbReference type="AlphaFoldDB" id="A0A6A6BHR8"/>
<sequence length="367" mass="41686">MTSSTPIISLRLQQDPHPIHSIWQLRRPTFLSQNVLKLKAIETEQTVSFFCDGLHEKQIRVSAQIPSIKKLELDIAVALQSGLLQFVEDVTQEVVQFPSTKEPPGRIEVELRPSPNPYQACVSLTADTTAQIWKDTLQAGKTYCLRFSPDRGESYCLHKNSGQQKLHARREPDVMRFAVYDDPPPPTFSAVLSVDPDTCHRSGTPPFKFVVDITSPCDEHITVKTESTPFGAMQWCGGLNSIDQLITFTDLETGEEVEFDWCFGCSDDRATTEFVEEDFVELLPGEPWRFEYEFTQHNNLLSGRRYKVELAKASFHSWMFGRKEELLTGSEQEKKARWRPGPGGRGNIQIKQQNEPVMFNVVDQGAF</sequence>
<dbReference type="OrthoDB" id="3934864at2759"/>
<reference evidence="1" key="1">
    <citation type="journal article" date="2020" name="Stud. Mycol.">
        <title>101 Dothideomycetes genomes: a test case for predicting lifestyles and emergence of pathogens.</title>
        <authorList>
            <person name="Haridas S."/>
            <person name="Albert R."/>
            <person name="Binder M."/>
            <person name="Bloem J."/>
            <person name="Labutti K."/>
            <person name="Salamov A."/>
            <person name="Andreopoulos B."/>
            <person name="Baker S."/>
            <person name="Barry K."/>
            <person name="Bills G."/>
            <person name="Bluhm B."/>
            <person name="Cannon C."/>
            <person name="Castanera R."/>
            <person name="Culley D."/>
            <person name="Daum C."/>
            <person name="Ezra D."/>
            <person name="Gonzalez J."/>
            <person name="Henrissat B."/>
            <person name="Kuo A."/>
            <person name="Liang C."/>
            <person name="Lipzen A."/>
            <person name="Lutzoni F."/>
            <person name="Magnuson J."/>
            <person name="Mondo S."/>
            <person name="Nolan M."/>
            <person name="Ohm R."/>
            <person name="Pangilinan J."/>
            <person name="Park H.-J."/>
            <person name="Ramirez L."/>
            <person name="Alfaro M."/>
            <person name="Sun H."/>
            <person name="Tritt A."/>
            <person name="Yoshinaga Y."/>
            <person name="Zwiers L.-H."/>
            <person name="Turgeon B."/>
            <person name="Goodwin S."/>
            <person name="Spatafora J."/>
            <person name="Crous P."/>
            <person name="Grigoriev I."/>
        </authorList>
    </citation>
    <scope>NUCLEOTIDE SEQUENCE</scope>
    <source>
        <strain evidence="1">CBS 121167</strain>
    </source>
</reference>
<evidence type="ECO:0000313" key="1">
    <source>
        <dbReference type="EMBL" id="KAF2143536.1"/>
    </source>
</evidence>
<accession>A0A6A6BHR8</accession>